<feature type="compositionally biased region" description="Basic and acidic residues" evidence="3">
    <location>
        <begin position="270"/>
        <end position="279"/>
    </location>
</feature>
<dbReference type="EMBL" id="ML977582">
    <property type="protein sequence ID" value="KAF2001597.1"/>
    <property type="molecule type" value="Genomic_DNA"/>
</dbReference>
<evidence type="ECO:0000256" key="2">
    <source>
        <dbReference type="ARBA" id="ARBA00023134"/>
    </source>
</evidence>
<accession>A0A6A5WJH3</accession>
<dbReference type="OrthoDB" id="269151at2759"/>
<dbReference type="PANTHER" id="PTHR45782">
    <property type="entry name" value="MITOCHONDRIAL RIBOSOME-ASSOCIATED GTPASE 1"/>
    <property type="match status" value="1"/>
</dbReference>
<evidence type="ECO:0000256" key="1">
    <source>
        <dbReference type="ARBA" id="ARBA00022741"/>
    </source>
</evidence>
<feature type="region of interest" description="Disordered" evidence="3">
    <location>
        <begin position="415"/>
        <end position="446"/>
    </location>
</feature>
<proteinExistence type="predicted"/>
<gene>
    <name evidence="5" type="ORF">P154DRAFT_432699</name>
</gene>
<keyword evidence="5" id="KW-0378">Hydrolase</keyword>
<evidence type="ECO:0000313" key="6">
    <source>
        <dbReference type="Proteomes" id="UP000799779"/>
    </source>
</evidence>
<name>A0A6A5WJH3_9PLEO</name>
<feature type="region of interest" description="Disordered" evidence="3">
    <location>
        <begin position="253"/>
        <end position="279"/>
    </location>
</feature>
<dbReference type="Gene3D" id="1.10.1580.10">
    <property type="match status" value="1"/>
</dbReference>
<dbReference type="GO" id="GO:0032543">
    <property type="term" value="P:mitochondrial translation"/>
    <property type="evidence" value="ECO:0007669"/>
    <property type="project" value="TreeGrafter"/>
</dbReference>
<feature type="region of interest" description="Disordered" evidence="3">
    <location>
        <begin position="36"/>
        <end position="63"/>
    </location>
</feature>
<dbReference type="GO" id="GO:0005739">
    <property type="term" value="C:mitochondrion"/>
    <property type="evidence" value="ECO:0007669"/>
    <property type="project" value="TreeGrafter"/>
</dbReference>
<dbReference type="InterPro" id="IPR006073">
    <property type="entry name" value="GTP-bd"/>
</dbReference>
<sequence>MAFVRCSSIRCLRRPYGLVHTRAALQTLAAVQHVSDKSDGLNPASTNNDATKEPPGPAPPSFVPRTSFPALDNLPRSYFLGHHKAGLQKMKTLLSTIDLVIECRDYRVPLTSRNPLFEKSLEGKERIIVYTKRDLGGPIAKKGEVLESEEIIRKWHAPLPVMFTSAIARGKGMAMGKKSVKELLDVVKGHAEQRWKLVGHRLMVVGMPNVGKSTLLNALRGVGVGKGKVAKTGMQPGVTRKVGSGVKIVASEDDDTEISTEQDGDDGEAEGQKKGVRRGGDAKYKGVGGGVYMLDTPGVFIPYVPDAEAMLKLALCGSVKDTIIPPVLLADYLLYHINLRFPSPRSSPYSLYCAPTNDIVVLLEAIAKKTGRLGKGGKADTEATALWMVQKWRTGHLGRFLLDAISEDALEKSVQGEEGMVPSFNQARRAETERRRERGRMRGLKS</sequence>
<protein>
    <submittedName>
        <fullName evidence="5">P-loop containing nucleoside triphosphate hydrolase protein</fullName>
    </submittedName>
</protein>
<keyword evidence="6" id="KW-1185">Reference proteome</keyword>
<dbReference type="CDD" id="cd01856">
    <property type="entry name" value="YlqF"/>
    <property type="match status" value="1"/>
</dbReference>
<dbReference type="Pfam" id="PF01926">
    <property type="entry name" value="MMR_HSR1"/>
    <property type="match status" value="1"/>
</dbReference>
<dbReference type="SUPFAM" id="SSF52540">
    <property type="entry name" value="P-loop containing nucleoside triphosphate hydrolases"/>
    <property type="match status" value="1"/>
</dbReference>
<dbReference type="AlphaFoldDB" id="A0A6A5WJH3"/>
<dbReference type="Gene3D" id="3.40.50.300">
    <property type="entry name" value="P-loop containing nucleotide triphosphate hydrolases"/>
    <property type="match status" value="1"/>
</dbReference>
<feature type="compositionally biased region" description="Acidic residues" evidence="3">
    <location>
        <begin position="253"/>
        <end position="269"/>
    </location>
</feature>
<evidence type="ECO:0000259" key="4">
    <source>
        <dbReference type="Pfam" id="PF01926"/>
    </source>
</evidence>
<reference evidence="5" key="1">
    <citation type="journal article" date="2020" name="Stud. Mycol.">
        <title>101 Dothideomycetes genomes: a test case for predicting lifestyles and emergence of pathogens.</title>
        <authorList>
            <person name="Haridas S."/>
            <person name="Albert R."/>
            <person name="Binder M."/>
            <person name="Bloem J."/>
            <person name="Labutti K."/>
            <person name="Salamov A."/>
            <person name="Andreopoulos B."/>
            <person name="Baker S."/>
            <person name="Barry K."/>
            <person name="Bills G."/>
            <person name="Bluhm B."/>
            <person name="Cannon C."/>
            <person name="Castanera R."/>
            <person name="Culley D."/>
            <person name="Daum C."/>
            <person name="Ezra D."/>
            <person name="Gonzalez J."/>
            <person name="Henrissat B."/>
            <person name="Kuo A."/>
            <person name="Liang C."/>
            <person name="Lipzen A."/>
            <person name="Lutzoni F."/>
            <person name="Magnuson J."/>
            <person name="Mondo S."/>
            <person name="Nolan M."/>
            <person name="Ohm R."/>
            <person name="Pangilinan J."/>
            <person name="Park H.-J."/>
            <person name="Ramirez L."/>
            <person name="Alfaro M."/>
            <person name="Sun H."/>
            <person name="Tritt A."/>
            <person name="Yoshinaga Y."/>
            <person name="Zwiers L.-H."/>
            <person name="Turgeon B."/>
            <person name="Goodwin S."/>
            <person name="Spatafora J."/>
            <person name="Crous P."/>
            <person name="Grigoriev I."/>
        </authorList>
    </citation>
    <scope>NUCLEOTIDE SEQUENCE</scope>
    <source>
        <strain evidence="5">CBS 123094</strain>
    </source>
</reference>
<feature type="compositionally biased region" description="Basic residues" evidence="3">
    <location>
        <begin position="437"/>
        <end position="446"/>
    </location>
</feature>
<dbReference type="InterPro" id="IPR023179">
    <property type="entry name" value="GTP-bd_ortho_bundle_sf"/>
</dbReference>
<dbReference type="GO" id="GO:0005525">
    <property type="term" value="F:GTP binding"/>
    <property type="evidence" value="ECO:0007669"/>
    <property type="project" value="UniProtKB-KW"/>
</dbReference>
<feature type="domain" description="G" evidence="4">
    <location>
        <begin position="202"/>
        <end position="301"/>
    </location>
</feature>
<dbReference type="Proteomes" id="UP000799779">
    <property type="component" value="Unassembled WGS sequence"/>
</dbReference>
<evidence type="ECO:0000256" key="3">
    <source>
        <dbReference type="SAM" id="MobiDB-lite"/>
    </source>
</evidence>
<organism evidence="5 6">
    <name type="scientific">Amniculicola lignicola CBS 123094</name>
    <dbReference type="NCBI Taxonomy" id="1392246"/>
    <lineage>
        <taxon>Eukaryota</taxon>
        <taxon>Fungi</taxon>
        <taxon>Dikarya</taxon>
        <taxon>Ascomycota</taxon>
        <taxon>Pezizomycotina</taxon>
        <taxon>Dothideomycetes</taxon>
        <taxon>Pleosporomycetidae</taxon>
        <taxon>Pleosporales</taxon>
        <taxon>Amniculicolaceae</taxon>
        <taxon>Amniculicola</taxon>
    </lineage>
</organism>
<dbReference type="InterPro" id="IPR027417">
    <property type="entry name" value="P-loop_NTPase"/>
</dbReference>
<dbReference type="PANTHER" id="PTHR45782:SF4">
    <property type="entry name" value="MITOCHONDRIAL RIBOSOME-ASSOCIATED GTPASE 1"/>
    <property type="match status" value="1"/>
</dbReference>
<keyword evidence="1" id="KW-0547">Nucleotide-binding</keyword>
<keyword evidence="2" id="KW-0342">GTP-binding</keyword>
<dbReference type="GO" id="GO:0003924">
    <property type="term" value="F:GTPase activity"/>
    <property type="evidence" value="ECO:0007669"/>
    <property type="project" value="TreeGrafter"/>
</dbReference>
<evidence type="ECO:0000313" key="5">
    <source>
        <dbReference type="EMBL" id="KAF2001597.1"/>
    </source>
</evidence>